<evidence type="ECO:0000313" key="11">
    <source>
        <dbReference type="EMBL" id="MFD2910456.1"/>
    </source>
</evidence>
<keyword evidence="5 7" id="KW-0964">Secreted</keyword>
<dbReference type="PANTHER" id="PTHR30033:SF1">
    <property type="entry name" value="FLAGELLAR HOOK-ASSOCIATED PROTEIN 1"/>
    <property type="match status" value="1"/>
</dbReference>
<comment type="subcellular location">
    <subcellularLocation>
        <location evidence="1 7">Bacterial flagellum</location>
    </subcellularLocation>
    <subcellularLocation>
        <location evidence="2 7">Secreted</location>
    </subcellularLocation>
</comment>
<dbReference type="EMBL" id="JBHUPG010000001">
    <property type="protein sequence ID" value="MFD2910456.1"/>
    <property type="molecule type" value="Genomic_DNA"/>
</dbReference>
<comment type="similarity">
    <text evidence="3 7">Belongs to the flagella basal body rod proteins family.</text>
</comment>
<evidence type="ECO:0000256" key="6">
    <source>
        <dbReference type="ARBA" id="ARBA00023143"/>
    </source>
</evidence>
<feature type="domain" description="Flagellar basal-body/hook protein C-terminal" evidence="9">
    <location>
        <begin position="503"/>
        <end position="544"/>
    </location>
</feature>
<evidence type="ECO:0000256" key="2">
    <source>
        <dbReference type="ARBA" id="ARBA00004613"/>
    </source>
</evidence>
<keyword evidence="6 7" id="KW-0975">Bacterial flagellum</keyword>
<proteinExistence type="inferred from homology"/>
<evidence type="ECO:0000259" key="8">
    <source>
        <dbReference type="Pfam" id="PF00460"/>
    </source>
</evidence>
<evidence type="ECO:0000259" key="10">
    <source>
        <dbReference type="Pfam" id="PF22638"/>
    </source>
</evidence>
<reference evidence="12" key="1">
    <citation type="journal article" date="2019" name="Int. J. Syst. Evol. Microbiol.">
        <title>The Global Catalogue of Microorganisms (GCM) 10K type strain sequencing project: providing services to taxonomists for standard genome sequencing and annotation.</title>
        <authorList>
            <consortium name="The Broad Institute Genomics Platform"/>
            <consortium name="The Broad Institute Genome Sequencing Center for Infectious Disease"/>
            <person name="Wu L."/>
            <person name="Ma J."/>
        </authorList>
    </citation>
    <scope>NUCLEOTIDE SEQUENCE [LARGE SCALE GENOMIC DNA]</scope>
    <source>
        <strain evidence="12">KCTC 13528</strain>
    </source>
</reference>
<dbReference type="InterPro" id="IPR002371">
    <property type="entry name" value="FlgK"/>
</dbReference>
<evidence type="ECO:0000256" key="7">
    <source>
        <dbReference type="RuleBase" id="RU362065"/>
    </source>
</evidence>
<dbReference type="InterPro" id="IPR001444">
    <property type="entry name" value="Flag_bb_rod_N"/>
</dbReference>
<evidence type="ECO:0000259" key="9">
    <source>
        <dbReference type="Pfam" id="PF06429"/>
    </source>
</evidence>
<dbReference type="InterPro" id="IPR010930">
    <property type="entry name" value="Flg_bb/hook_C_dom"/>
</dbReference>
<keyword evidence="11" id="KW-0966">Cell projection</keyword>
<evidence type="ECO:0000256" key="3">
    <source>
        <dbReference type="ARBA" id="ARBA00009677"/>
    </source>
</evidence>
<dbReference type="Pfam" id="PF22638">
    <property type="entry name" value="FlgK_D1"/>
    <property type="match status" value="1"/>
</dbReference>
<dbReference type="Proteomes" id="UP001597561">
    <property type="component" value="Unassembled WGS sequence"/>
</dbReference>
<gene>
    <name evidence="7 11" type="primary">flgK</name>
    <name evidence="11" type="ORF">ACFS5P_01055</name>
</gene>
<dbReference type="PRINTS" id="PR01005">
    <property type="entry name" value="FLGHOOKAP1"/>
</dbReference>
<evidence type="ECO:0000256" key="1">
    <source>
        <dbReference type="ARBA" id="ARBA00004365"/>
    </source>
</evidence>
<dbReference type="NCBIfam" id="TIGR02492">
    <property type="entry name" value="flgK_ends"/>
    <property type="match status" value="1"/>
</dbReference>
<organism evidence="11 12">
    <name type="scientific">Jeotgalibacillus terrae</name>
    <dbReference type="NCBI Taxonomy" id="587735"/>
    <lineage>
        <taxon>Bacteria</taxon>
        <taxon>Bacillati</taxon>
        <taxon>Bacillota</taxon>
        <taxon>Bacilli</taxon>
        <taxon>Bacillales</taxon>
        <taxon>Caryophanaceae</taxon>
        <taxon>Jeotgalibacillus</taxon>
    </lineage>
</organism>
<dbReference type="PANTHER" id="PTHR30033">
    <property type="entry name" value="FLAGELLAR HOOK-ASSOCIATED PROTEIN 1"/>
    <property type="match status" value="1"/>
</dbReference>
<accession>A0ABW5ZDM9</accession>
<keyword evidence="11" id="KW-0282">Flagellum</keyword>
<evidence type="ECO:0000256" key="5">
    <source>
        <dbReference type="ARBA" id="ARBA00022525"/>
    </source>
</evidence>
<keyword evidence="11" id="KW-0969">Cilium</keyword>
<keyword evidence="12" id="KW-1185">Reference proteome</keyword>
<dbReference type="RefSeq" id="WP_204728001.1">
    <property type="nucleotide sequence ID" value="NZ_JAFBDK010000002.1"/>
</dbReference>
<feature type="domain" description="Flagellar hook-associated protein FlgK helical" evidence="10">
    <location>
        <begin position="102"/>
        <end position="378"/>
    </location>
</feature>
<dbReference type="Pfam" id="PF06429">
    <property type="entry name" value="Flg_bbr_C"/>
    <property type="match status" value="1"/>
</dbReference>
<comment type="caution">
    <text evidence="11">The sequence shown here is derived from an EMBL/GenBank/DDBJ whole genome shotgun (WGS) entry which is preliminary data.</text>
</comment>
<dbReference type="SUPFAM" id="SSF64518">
    <property type="entry name" value="Phase 1 flagellin"/>
    <property type="match status" value="1"/>
</dbReference>
<evidence type="ECO:0000313" key="12">
    <source>
        <dbReference type="Proteomes" id="UP001597561"/>
    </source>
</evidence>
<name>A0ABW5ZDM9_9BACL</name>
<sequence>MRSTFMGLETAKRALFTQQSALHTTGHNIANANTPGYSRQRVNFGTTTPFAPAAMNQPQIPGQMGTGVEANSIQRVRDNFLDIQFRQENNKLGYWDSRSAALSEMENIINEPTSNGLGAVMGEFWQSLQDLSVYPENDGARNVVLERGQSVVDTFHYLNDSLTQIKSNIGNEIKVSLDSVNSLLEQIADINGQIGDVEPHGNVPNDLYDRRDNLVDELSGYIDIKVTTTQSEGDPADEAEGLYNISIVGANGKEEILVSKDNYYQLGTDAGGDKLSTSVADSVQSLYIFTSEGNKISSKKLDIADENGNVIFSRGEIRGLIESYGYKYEDGTGAEVEEGIYPNMLDELDKLAYTFANTFNDIHNMGIDLENASGKDFFDTSNFTTDIGKEHVGASKLIEMTGLTSKEIAASTTVSANGDVNAGDGKNAINLSNIQNWVMDGDQVTLEGFDTPTTYDLDQTLIGTASMNSFYEGVIGGLGVEALQANRLSGNSEVLRESVNQKRQSVSSVSLDEEMTNMIQFQHAYNAAARNITMVDEMLDKIINGMGLVGR</sequence>
<dbReference type="Pfam" id="PF00460">
    <property type="entry name" value="Flg_bb_rod"/>
    <property type="match status" value="1"/>
</dbReference>
<protein>
    <recommendedName>
        <fullName evidence="4 7">Flagellar hook-associated protein 1</fullName>
        <shortName evidence="7">HAP1</shortName>
    </recommendedName>
</protein>
<feature type="domain" description="Flagellar basal body rod protein N-terminal" evidence="8">
    <location>
        <begin position="8"/>
        <end position="37"/>
    </location>
</feature>
<evidence type="ECO:0000256" key="4">
    <source>
        <dbReference type="ARBA" id="ARBA00016244"/>
    </source>
</evidence>
<dbReference type="InterPro" id="IPR053927">
    <property type="entry name" value="FlgK_helical"/>
</dbReference>